<proteinExistence type="predicted"/>
<feature type="domain" description="DZANK-type" evidence="2">
    <location>
        <begin position="156"/>
        <end position="199"/>
    </location>
</feature>
<evidence type="ECO:0000313" key="3">
    <source>
        <dbReference type="EMBL" id="AAO35271.1"/>
    </source>
</evidence>
<dbReference type="InterPro" id="IPR025874">
    <property type="entry name" value="DZR"/>
</dbReference>
<feature type="transmembrane region" description="Helical" evidence="1">
    <location>
        <begin position="123"/>
        <end position="143"/>
    </location>
</feature>
<protein>
    <recommendedName>
        <fullName evidence="2">DZANK-type domain-containing protein</fullName>
    </recommendedName>
</protein>
<name>Q897R5_CLOTE</name>
<keyword evidence="1" id="KW-0472">Membrane</keyword>
<dbReference type="HOGENOM" id="CLU_1358499_0_0_9"/>
<dbReference type="Proteomes" id="UP000001412">
    <property type="component" value="Chromosome"/>
</dbReference>
<dbReference type="AlphaFoldDB" id="Q897R5"/>
<organism evidence="3 4">
    <name type="scientific">Clostridium tetani (strain Massachusetts / E88)</name>
    <dbReference type="NCBI Taxonomy" id="212717"/>
    <lineage>
        <taxon>Bacteria</taxon>
        <taxon>Bacillati</taxon>
        <taxon>Bacillota</taxon>
        <taxon>Clostridia</taxon>
        <taxon>Eubacteriales</taxon>
        <taxon>Clostridiaceae</taxon>
        <taxon>Clostridium</taxon>
    </lineage>
</organism>
<feature type="transmembrane region" description="Helical" evidence="1">
    <location>
        <begin position="49"/>
        <end position="74"/>
    </location>
</feature>
<evidence type="ECO:0000256" key="1">
    <source>
        <dbReference type="SAM" id="Phobius"/>
    </source>
</evidence>
<accession>Q897R5</accession>
<evidence type="ECO:0000313" key="4">
    <source>
        <dbReference type="Proteomes" id="UP000001412"/>
    </source>
</evidence>
<keyword evidence="4" id="KW-1185">Reference proteome</keyword>
<dbReference type="KEGG" id="ctc:CTC_00666"/>
<evidence type="ECO:0000259" key="2">
    <source>
        <dbReference type="Pfam" id="PF12773"/>
    </source>
</evidence>
<keyword evidence="1" id="KW-0812">Transmembrane</keyword>
<sequence length="204" mass="23276">MVKMMFMTSMIIVPIAILAGIGGIIYAILKVMRKNDTEDYEGESPFKKLFYVFLAILAVILVLFLISISIDFGWGNIPLYGTMSSIIPSIICLLMFGGLFVVWILIGRFVYYDAKKRGMDPWLWLLVVMFVPNFIGLIIYLIVRSSNNTKFYNKRCSKCGSNVREDYNICPNCGEDLKKKCEYCGQVVDENWNICPHCGNNLNK</sequence>
<dbReference type="Pfam" id="PF12773">
    <property type="entry name" value="DZR"/>
    <property type="match status" value="1"/>
</dbReference>
<reference evidence="3 4" key="1">
    <citation type="journal article" date="2003" name="Proc. Natl. Acad. Sci. U.S.A.">
        <title>The genome sequence of Clostridium tetani, the causative agent of tetanus disease.</title>
        <authorList>
            <person name="Brueggemann H."/>
            <person name="Baumer S."/>
            <person name="Fricke W.F."/>
            <person name="Wiezer A."/>
            <person name="Liesegang H."/>
            <person name="Decker I."/>
            <person name="Herzberg C."/>
            <person name="Martinez-Arias R."/>
            <person name="Merkl R."/>
            <person name="Henne A."/>
            <person name="Gottschalk G."/>
        </authorList>
    </citation>
    <scope>NUCLEOTIDE SEQUENCE [LARGE SCALE GENOMIC DNA]</scope>
    <source>
        <strain evidence="4">Massachusetts / E88</strain>
    </source>
</reference>
<feature type="transmembrane region" description="Helical" evidence="1">
    <location>
        <begin position="86"/>
        <end position="111"/>
    </location>
</feature>
<gene>
    <name evidence="3" type="ordered locus">CTC_00666</name>
</gene>
<keyword evidence="1" id="KW-1133">Transmembrane helix</keyword>
<dbReference type="STRING" id="212717.CTC_00666"/>
<dbReference type="EMBL" id="AE015927">
    <property type="protein sequence ID" value="AAO35271.1"/>
    <property type="molecule type" value="Genomic_DNA"/>
</dbReference>
<feature type="transmembrane region" description="Helical" evidence="1">
    <location>
        <begin position="6"/>
        <end position="29"/>
    </location>
</feature>